<gene>
    <name evidence="1" type="ORF">MGSAQ_000484</name>
</gene>
<dbReference type="EMBL" id="AYSL01000200">
    <property type="protein sequence ID" value="KTF08019.1"/>
    <property type="molecule type" value="Genomic_DNA"/>
</dbReference>
<dbReference type="AlphaFoldDB" id="A0A1B6NX37"/>
<accession>A0A1B6NX37</accession>
<comment type="caution">
    <text evidence="1">The sequence shown here is derived from an EMBL/GenBank/DDBJ whole genome shotgun (WGS) entry which is preliminary data.</text>
</comment>
<name>A0A1B6NX37_9ZZZZ</name>
<proteinExistence type="predicted"/>
<organism evidence="1">
    <name type="scientific">marine sediment metagenome</name>
    <dbReference type="NCBI Taxonomy" id="412755"/>
    <lineage>
        <taxon>unclassified sequences</taxon>
        <taxon>metagenomes</taxon>
        <taxon>ecological metagenomes</taxon>
    </lineage>
</organism>
<reference evidence="1" key="1">
    <citation type="submission" date="2013-11" db="EMBL/GenBank/DDBJ databases">
        <title>Microbial diversity, functional groups and degradation webs in Northern and Southern Mediterranean and Red Sea marine crude oil polluted sites.</title>
        <authorList>
            <person name="Daffonchio D."/>
            <person name="Mapelli F."/>
            <person name="Ferrer M."/>
            <person name="Richter M."/>
            <person name="Cherif A."/>
            <person name="Malkawi H.I."/>
            <person name="Yakimov M.M."/>
            <person name="Abdel-Fattah Y.R."/>
            <person name="Blaghen M."/>
            <person name="Golyshin P.N."/>
            <person name="Kalogerakis N."/>
            <person name="Boon N."/>
            <person name="Magagnini M."/>
            <person name="Fava F."/>
        </authorList>
    </citation>
    <scope>NUCLEOTIDE SEQUENCE</scope>
</reference>
<evidence type="ECO:0000313" key="1">
    <source>
        <dbReference type="EMBL" id="KTF08019.1"/>
    </source>
</evidence>
<protein>
    <submittedName>
        <fullName evidence="1">Uncharacterized protein</fullName>
    </submittedName>
</protein>
<sequence length="36" mass="4013">MRFLAKCFIVDANKTCTEKWVTSKSFANAGAQTTSR</sequence>